<comment type="caution">
    <text evidence="2">The sequence shown here is derived from an EMBL/GenBank/DDBJ whole genome shotgun (WGS) entry which is preliminary data.</text>
</comment>
<dbReference type="EMBL" id="AMCI01003624">
    <property type="protein sequence ID" value="EJW99866.1"/>
    <property type="molecule type" value="Genomic_DNA"/>
</dbReference>
<gene>
    <name evidence="2" type="ORF">EVA_12028</name>
</gene>
<sequence length="45" mass="5067">MNQPEFRDVGKRLKNLLGILEEERVVRDLLVAGEDSGLRITIGSE</sequence>
<dbReference type="GO" id="GO:0006355">
    <property type="term" value="P:regulation of DNA-templated transcription"/>
    <property type="evidence" value="ECO:0007669"/>
    <property type="project" value="InterPro"/>
</dbReference>
<dbReference type="Gene3D" id="3.30.450.40">
    <property type="match status" value="1"/>
</dbReference>
<dbReference type="GO" id="GO:0003677">
    <property type="term" value="F:DNA binding"/>
    <property type="evidence" value="ECO:0007669"/>
    <property type="project" value="InterPro"/>
</dbReference>
<reference evidence="2" key="1">
    <citation type="journal article" date="2012" name="PLoS ONE">
        <title>Gene sets for utilization of primary and secondary nutrition supplies in the distal gut of endangered iberian lynx.</title>
        <authorList>
            <person name="Alcaide M."/>
            <person name="Messina E."/>
            <person name="Richter M."/>
            <person name="Bargiela R."/>
            <person name="Peplies J."/>
            <person name="Huws S.A."/>
            <person name="Newbold C.J."/>
            <person name="Golyshin P.N."/>
            <person name="Simon M.A."/>
            <person name="Lopez G."/>
            <person name="Yakimov M.M."/>
            <person name="Ferrer M."/>
        </authorList>
    </citation>
    <scope>NUCLEOTIDE SEQUENCE</scope>
</reference>
<organism evidence="2">
    <name type="scientific">gut metagenome</name>
    <dbReference type="NCBI Taxonomy" id="749906"/>
    <lineage>
        <taxon>unclassified sequences</taxon>
        <taxon>metagenomes</taxon>
        <taxon>organismal metagenomes</taxon>
    </lineage>
</organism>
<feature type="domain" description="Heat-inducible transcription repressor HrcA C-terminal" evidence="1">
    <location>
        <begin position="1"/>
        <end position="45"/>
    </location>
</feature>
<name>J9FY09_9ZZZZ</name>
<evidence type="ECO:0000259" key="1">
    <source>
        <dbReference type="Pfam" id="PF01628"/>
    </source>
</evidence>
<feature type="non-terminal residue" evidence="2">
    <location>
        <position position="45"/>
    </location>
</feature>
<dbReference type="InterPro" id="IPR029016">
    <property type="entry name" value="GAF-like_dom_sf"/>
</dbReference>
<dbReference type="Pfam" id="PF01628">
    <property type="entry name" value="HrcA"/>
    <property type="match status" value="1"/>
</dbReference>
<evidence type="ECO:0000313" key="2">
    <source>
        <dbReference type="EMBL" id="EJW99866.1"/>
    </source>
</evidence>
<protein>
    <recommendedName>
        <fullName evidence="1">Heat-inducible transcription repressor HrcA C-terminal domain-containing protein</fullName>
    </recommendedName>
</protein>
<proteinExistence type="predicted"/>
<dbReference type="AlphaFoldDB" id="J9FY09"/>
<dbReference type="InterPro" id="IPR021153">
    <property type="entry name" value="HrcA_C"/>
</dbReference>
<accession>J9FY09</accession>